<name>A0ABN7SSI8_OIKDI</name>
<keyword evidence="2" id="KW-1185">Reference proteome</keyword>
<reference evidence="1 2" key="1">
    <citation type="submission" date="2021-04" db="EMBL/GenBank/DDBJ databases">
        <authorList>
            <person name="Bliznina A."/>
        </authorList>
    </citation>
    <scope>NUCLEOTIDE SEQUENCE [LARGE SCALE GENOMIC DNA]</scope>
</reference>
<protein>
    <submittedName>
        <fullName evidence="1">Oidioi.mRNA.OKI2018_I69.chr1.g1239.t1.cds</fullName>
    </submittedName>
</protein>
<evidence type="ECO:0000313" key="2">
    <source>
        <dbReference type="Proteomes" id="UP001158576"/>
    </source>
</evidence>
<evidence type="ECO:0000313" key="1">
    <source>
        <dbReference type="EMBL" id="CAG5104409.1"/>
    </source>
</evidence>
<accession>A0ABN7SSI8</accession>
<dbReference type="EMBL" id="OU015566">
    <property type="protein sequence ID" value="CAG5104409.1"/>
    <property type="molecule type" value="Genomic_DNA"/>
</dbReference>
<gene>
    <name evidence="1" type="ORF">OKIOD_LOCUS10004</name>
</gene>
<sequence length="90" mass="10631">MESAFRDLIETANYYNDRDDEIADKDKRIRIKTLIDLVIHEEDAFKLSEMMEAEPKTNPAIEEILQVIGSCLENKFNLDEYEIIDEIYEN</sequence>
<dbReference type="Proteomes" id="UP001158576">
    <property type="component" value="Chromosome 1"/>
</dbReference>
<proteinExistence type="predicted"/>
<organism evidence="1 2">
    <name type="scientific">Oikopleura dioica</name>
    <name type="common">Tunicate</name>
    <dbReference type="NCBI Taxonomy" id="34765"/>
    <lineage>
        <taxon>Eukaryota</taxon>
        <taxon>Metazoa</taxon>
        <taxon>Chordata</taxon>
        <taxon>Tunicata</taxon>
        <taxon>Appendicularia</taxon>
        <taxon>Copelata</taxon>
        <taxon>Oikopleuridae</taxon>
        <taxon>Oikopleura</taxon>
    </lineage>
</organism>